<dbReference type="PANTHER" id="PTHR15321:SF3">
    <property type="entry name" value="TP53-BINDING PROTEIN 1"/>
    <property type="match status" value="1"/>
</dbReference>
<dbReference type="SUPFAM" id="SSF52113">
    <property type="entry name" value="BRCT domain"/>
    <property type="match status" value="2"/>
</dbReference>
<dbReference type="Gene3D" id="3.40.50.10190">
    <property type="entry name" value="BRCT domain"/>
    <property type="match status" value="2"/>
</dbReference>
<dbReference type="Pfam" id="PF18428">
    <property type="entry name" value="BRCT_3"/>
    <property type="match status" value="1"/>
</dbReference>
<name>A0A1B0EZ08_PHLPP</name>
<dbReference type="GO" id="GO:0000077">
    <property type="term" value="P:DNA damage checkpoint signaling"/>
    <property type="evidence" value="ECO:0007669"/>
    <property type="project" value="TreeGrafter"/>
</dbReference>
<evidence type="ECO:0000256" key="2">
    <source>
        <dbReference type="ARBA" id="ARBA00022763"/>
    </source>
</evidence>
<dbReference type="CDD" id="cd17724">
    <property type="entry name" value="BRCT_p53bp1_rpt2"/>
    <property type="match status" value="1"/>
</dbReference>
<dbReference type="InterPro" id="IPR047252">
    <property type="entry name" value="TP53BP1-like"/>
</dbReference>
<evidence type="ECO:0000313" key="5">
    <source>
        <dbReference type="Proteomes" id="UP000092462"/>
    </source>
</evidence>
<protein>
    <submittedName>
        <fullName evidence="4">Uncharacterized protein</fullName>
    </submittedName>
</protein>
<dbReference type="Proteomes" id="UP000092462">
    <property type="component" value="Unassembled WGS sequence"/>
</dbReference>
<dbReference type="VEuPathDB" id="VectorBase:PPAPM1_003924"/>
<keyword evidence="3" id="KW-0539">Nucleus</keyword>
<evidence type="ECO:0000313" key="4">
    <source>
        <dbReference type="EnsemblMetazoa" id="PPAI006472-PA"/>
    </source>
</evidence>
<keyword evidence="5" id="KW-1185">Reference proteome</keyword>
<dbReference type="InterPro" id="IPR036420">
    <property type="entry name" value="BRCT_dom_sf"/>
</dbReference>
<dbReference type="AlphaFoldDB" id="A0A1B0EZ08"/>
<dbReference type="GO" id="GO:0042393">
    <property type="term" value="F:histone binding"/>
    <property type="evidence" value="ECO:0007669"/>
    <property type="project" value="TreeGrafter"/>
</dbReference>
<dbReference type="GO" id="GO:0045944">
    <property type="term" value="P:positive regulation of transcription by RNA polymerase II"/>
    <property type="evidence" value="ECO:0007669"/>
    <property type="project" value="TreeGrafter"/>
</dbReference>
<accession>A0A1B0EZ08</accession>
<comment type="subcellular location">
    <subcellularLocation>
        <location evidence="1">Nucleus</location>
    </subcellularLocation>
</comment>
<dbReference type="PANTHER" id="PTHR15321">
    <property type="entry name" value="TUMOR SUPPRESSOR P53-BINDING PROTEIN 1"/>
    <property type="match status" value="1"/>
</dbReference>
<dbReference type="SMART" id="SM00292">
    <property type="entry name" value="BRCT"/>
    <property type="match status" value="2"/>
</dbReference>
<dbReference type="GO" id="GO:0005634">
    <property type="term" value="C:nucleus"/>
    <property type="evidence" value="ECO:0007669"/>
    <property type="project" value="UniProtKB-SubCell"/>
</dbReference>
<dbReference type="CDD" id="cd17745">
    <property type="entry name" value="BRCT_p53bp1_rpt1"/>
    <property type="match status" value="1"/>
</dbReference>
<organism evidence="4 5">
    <name type="scientific">Phlebotomus papatasi</name>
    <name type="common">Sandfly</name>
    <dbReference type="NCBI Taxonomy" id="29031"/>
    <lineage>
        <taxon>Eukaryota</taxon>
        <taxon>Metazoa</taxon>
        <taxon>Ecdysozoa</taxon>
        <taxon>Arthropoda</taxon>
        <taxon>Hexapoda</taxon>
        <taxon>Insecta</taxon>
        <taxon>Pterygota</taxon>
        <taxon>Neoptera</taxon>
        <taxon>Endopterygota</taxon>
        <taxon>Diptera</taxon>
        <taxon>Nematocera</taxon>
        <taxon>Psychodoidea</taxon>
        <taxon>Psychodidae</taxon>
        <taxon>Phlebotomus</taxon>
        <taxon>Phlebotomus</taxon>
    </lineage>
</organism>
<reference evidence="4" key="1">
    <citation type="submission" date="2022-08" db="UniProtKB">
        <authorList>
            <consortium name="EnsemblMetazoa"/>
        </authorList>
    </citation>
    <scope>IDENTIFICATION</scope>
    <source>
        <strain evidence="4">Israel</strain>
    </source>
</reference>
<dbReference type="EMBL" id="AJVK01033113">
    <property type="status" value="NOT_ANNOTATED_CDS"/>
    <property type="molecule type" value="Genomic_DNA"/>
</dbReference>
<dbReference type="PROSITE" id="PS50172">
    <property type="entry name" value="BRCT"/>
    <property type="match status" value="1"/>
</dbReference>
<dbReference type="InterPro" id="IPR047249">
    <property type="entry name" value="BRCT_p53bp1-like_rpt1"/>
</dbReference>
<dbReference type="VEuPathDB" id="VectorBase:PPAI006472"/>
<sequence>RWYFDECLKNGRSLDDLLGPSPNSNSLFRNKSFILTVTFEGKSTKIPDYGTHQVPFFKDHLQKQIVDGGGKVYEHWEDLPKSKYSNCKLIAPFPCTTAKYIQCLATGIYAVSHEWIIESCKMGKTVDFKKYLLPSGYSIIEKRYIAPVVKRVSTNSRAFSGLNILLTSENKDFTDFWSRVCKLAGASSVQSVKSVDDISTIEKGFLLVGGEVSAVLIEKAKDFDISVVSTVWVVQSLIAGICCNADSHESLTKFFTDDC</sequence>
<keyword evidence="2" id="KW-0227">DNA damage</keyword>
<dbReference type="EnsemblMetazoa" id="PPAI006472-RA">
    <property type="protein sequence ID" value="PPAI006472-PA"/>
    <property type="gene ID" value="PPAI006472"/>
</dbReference>
<dbReference type="InterPro" id="IPR047250">
    <property type="entry name" value="BRCT_p53bp1-like_rpt2"/>
</dbReference>
<proteinExistence type="predicted"/>
<evidence type="ECO:0000256" key="1">
    <source>
        <dbReference type="ARBA" id="ARBA00004123"/>
    </source>
</evidence>
<evidence type="ECO:0000256" key="3">
    <source>
        <dbReference type="ARBA" id="ARBA00023242"/>
    </source>
</evidence>
<dbReference type="InterPro" id="IPR001357">
    <property type="entry name" value="BRCT_dom"/>
</dbReference>